<dbReference type="CDD" id="cd01949">
    <property type="entry name" value="GGDEF"/>
    <property type="match status" value="1"/>
</dbReference>
<dbReference type="Gene3D" id="3.20.20.450">
    <property type="entry name" value="EAL domain"/>
    <property type="match status" value="1"/>
</dbReference>
<sequence length="569" mass="64485">MKILLVDDDRVDRMATKRLLKQSDFDLEITVAVTGYEALSGMKSTEYDLVLLDYNLPDLTGLEVLQHATKSGIGKTAIIFLSGIENEALAQQCLELGAQDFLLKKDINPAHLRKAITHSKLRHANEMQLDKNRSDMQDLAEHDQLTGLLNRYAFEARLSTTKSMRERLSTGLSLMLLDLDNFKWINDTHGHDRGDEVLIEVAKRLQSVCREEDYLCRLGGDEFALAIMCQEKDYSYVVAERIFTAFKRPHEMKNLVVNIECSIGIADFTDEKDILNDVLKKADLAMYRAKADGRNRFHYFNETLQDIAERRISIAAELRKAIMYDEFVVYYQPQLSADSNTIVGAEALVRWQHPERGILGPQEFLDIAEETGLIEEIDQIVLAKASSQRNAWQKTLIKSTDFKIAINISARHLKSDTFLDSVQKVLAEVNIDPSLIELEIVESELVQDFAKAVNVISRLKAMGVDLAIDDFGTGYSSLSYLKHLNVQTLKVDRSFLSDVPHDKASCRLLKGLINLGKSMELKVVVEGVEDAQQLRKCHEYFGDIVQGYFFSVPLNAEDFAAYYNQYKSS</sequence>
<accession>A0A222G415</accession>
<dbReference type="SUPFAM" id="SSF55073">
    <property type="entry name" value="Nucleotide cyclase"/>
    <property type="match status" value="1"/>
</dbReference>
<dbReference type="OrthoDB" id="9804951at2"/>
<dbReference type="GO" id="GO:0000160">
    <property type="term" value="P:phosphorelay signal transduction system"/>
    <property type="evidence" value="ECO:0007669"/>
    <property type="project" value="InterPro"/>
</dbReference>
<dbReference type="PANTHER" id="PTHR44757:SF2">
    <property type="entry name" value="BIOFILM ARCHITECTURE MAINTENANCE PROTEIN MBAA"/>
    <property type="match status" value="1"/>
</dbReference>
<evidence type="ECO:0000256" key="2">
    <source>
        <dbReference type="PROSITE-ProRule" id="PRU00169"/>
    </source>
</evidence>
<dbReference type="FunFam" id="3.30.70.270:FF:000001">
    <property type="entry name" value="Diguanylate cyclase domain protein"/>
    <property type="match status" value="1"/>
</dbReference>
<dbReference type="Pfam" id="PF00072">
    <property type="entry name" value="Response_reg"/>
    <property type="match status" value="1"/>
</dbReference>
<dbReference type="InterPro" id="IPR052155">
    <property type="entry name" value="Biofilm_reg_signaling"/>
</dbReference>
<dbReference type="SMART" id="SM00267">
    <property type="entry name" value="GGDEF"/>
    <property type="match status" value="1"/>
</dbReference>
<keyword evidence="2" id="KW-0597">Phosphoprotein</keyword>
<reference evidence="6 7" key="1">
    <citation type="submission" date="2017-08" db="EMBL/GenBank/DDBJ databases">
        <title>Complete genome of Colwellia sp. NB097-1, a psychrophile bacterium ioslated from Bering Sea.</title>
        <authorList>
            <person name="Chen X."/>
        </authorList>
    </citation>
    <scope>NUCLEOTIDE SEQUENCE [LARGE SCALE GENOMIC DNA]</scope>
    <source>
        <strain evidence="6 7">NB097-1</strain>
    </source>
</reference>
<comment type="cofactor">
    <cofactor evidence="1">
        <name>Mg(2+)</name>
        <dbReference type="ChEBI" id="CHEBI:18420"/>
    </cofactor>
</comment>
<dbReference type="PROSITE" id="PS50110">
    <property type="entry name" value="RESPONSE_REGULATORY"/>
    <property type="match status" value="1"/>
</dbReference>
<dbReference type="PROSITE" id="PS50887">
    <property type="entry name" value="GGDEF"/>
    <property type="match status" value="1"/>
</dbReference>
<feature type="domain" description="GGDEF" evidence="5">
    <location>
        <begin position="170"/>
        <end position="302"/>
    </location>
</feature>
<evidence type="ECO:0000259" key="5">
    <source>
        <dbReference type="PROSITE" id="PS50887"/>
    </source>
</evidence>
<evidence type="ECO:0008006" key="8">
    <source>
        <dbReference type="Google" id="ProtNLM"/>
    </source>
</evidence>
<evidence type="ECO:0000259" key="4">
    <source>
        <dbReference type="PROSITE" id="PS50883"/>
    </source>
</evidence>
<dbReference type="SMART" id="SM00052">
    <property type="entry name" value="EAL"/>
    <property type="match status" value="1"/>
</dbReference>
<dbReference type="InterPro" id="IPR000160">
    <property type="entry name" value="GGDEF_dom"/>
</dbReference>
<proteinExistence type="predicted"/>
<dbReference type="EMBL" id="CP020465">
    <property type="protein sequence ID" value="ASP46530.1"/>
    <property type="molecule type" value="Genomic_DNA"/>
</dbReference>
<organism evidence="6 7">
    <name type="scientific">Cognaticolwellia beringensis</name>
    <dbReference type="NCBI Taxonomy" id="1967665"/>
    <lineage>
        <taxon>Bacteria</taxon>
        <taxon>Pseudomonadati</taxon>
        <taxon>Pseudomonadota</taxon>
        <taxon>Gammaproteobacteria</taxon>
        <taxon>Alteromonadales</taxon>
        <taxon>Colwelliaceae</taxon>
        <taxon>Cognaticolwellia</taxon>
    </lineage>
</organism>
<dbReference type="Proteomes" id="UP000202259">
    <property type="component" value="Chromosome"/>
</dbReference>
<feature type="domain" description="Response regulatory" evidence="3">
    <location>
        <begin position="2"/>
        <end position="120"/>
    </location>
</feature>
<dbReference type="Pfam" id="PF00563">
    <property type="entry name" value="EAL"/>
    <property type="match status" value="1"/>
</dbReference>
<dbReference type="SUPFAM" id="SSF52172">
    <property type="entry name" value="CheY-like"/>
    <property type="match status" value="1"/>
</dbReference>
<dbReference type="Gene3D" id="3.40.50.2300">
    <property type="match status" value="1"/>
</dbReference>
<feature type="domain" description="EAL" evidence="4">
    <location>
        <begin position="311"/>
        <end position="567"/>
    </location>
</feature>
<evidence type="ECO:0000256" key="1">
    <source>
        <dbReference type="ARBA" id="ARBA00001946"/>
    </source>
</evidence>
<dbReference type="CDD" id="cd00156">
    <property type="entry name" value="REC"/>
    <property type="match status" value="1"/>
</dbReference>
<protein>
    <recommendedName>
        <fullName evidence="8">GGDEF domain-containing response regulator</fullName>
    </recommendedName>
</protein>
<dbReference type="KEGG" id="cber:B5D82_01305"/>
<dbReference type="InterPro" id="IPR035919">
    <property type="entry name" value="EAL_sf"/>
</dbReference>
<dbReference type="PANTHER" id="PTHR44757">
    <property type="entry name" value="DIGUANYLATE CYCLASE DGCP"/>
    <property type="match status" value="1"/>
</dbReference>
<dbReference type="Gene3D" id="3.30.70.270">
    <property type="match status" value="1"/>
</dbReference>
<dbReference type="AlphaFoldDB" id="A0A222G415"/>
<keyword evidence="7" id="KW-1185">Reference proteome</keyword>
<dbReference type="SMART" id="SM00448">
    <property type="entry name" value="REC"/>
    <property type="match status" value="1"/>
</dbReference>
<dbReference type="Pfam" id="PF00990">
    <property type="entry name" value="GGDEF"/>
    <property type="match status" value="1"/>
</dbReference>
<dbReference type="InterPro" id="IPR043128">
    <property type="entry name" value="Rev_trsase/Diguanyl_cyclase"/>
</dbReference>
<dbReference type="PROSITE" id="PS50883">
    <property type="entry name" value="EAL"/>
    <property type="match status" value="1"/>
</dbReference>
<gene>
    <name evidence="6" type="ORF">B5D82_01305</name>
</gene>
<evidence type="ECO:0000259" key="3">
    <source>
        <dbReference type="PROSITE" id="PS50110"/>
    </source>
</evidence>
<dbReference type="InterPro" id="IPR001789">
    <property type="entry name" value="Sig_transdc_resp-reg_receiver"/>
</dbReference>
<evidence type="ECO:0000313" key="6">
    <source>
        <dbReference type="EMBL" id="ASP46530.1"/>
    </source>
</evidence>
<dbReference type="SUPFAM" id="SSF141868">
    <property type="entry name" value="EAL domain-like"/>
    <property type="match status" value="1"/>
</dbReference>
<dbReference type="GO" id="GO:0003824">
    <property type="term" value="F:catalytic activity"/>
    <property type="evidence" value="ECO:0007669"/>
    <property type="project" value="UniProtKB-ARBA"/>
</dbReference>
<dbReference type="InterPro" id="IPR011006">
    <property type="entry name" value="CheY-like_superfamily"/>
</dbReference>
<evidence type="ECO:0000313" key="7">
    <source>
        <dbReference type="Proteomes" id="UP000202259"/>
    </source>
</evidence>
<feature type="modified residue" description="4-aspartylphosphate" evidence="2">
    <location>
        <position position="53"/>
    </location>
</feature>
<dbReference type="CDD" id="cd01948">
    <property type="entry name" value="EAL"/>
    <property type="match status" value="1"/>
</dbReference>
<dbReference type="NCBIfam" id="TIGR00254">
    <property type="entry name" value="GGDEF"/>
    <property type="match status" value="1"/>
</dbReference>
<dbReference type="InterPro" id="IPR001633">
    <property type="entry name" value="EAL_dom"/>
</dbReference>
<name>A0A222G415_9GAMM</name>
<dbReference type="InterPro" id="IPR029787">
    <property type="entry name" value="Nucleotide_cyclase"/>
</dbReference>
<dbReference type="RefSeq" id="WP_081148594.1">
    <property type="nucleotide sequence ID" value="NZ_CP020465.1"/>
</dbReference>